<sequence>MKKLFTILFMIIGFAAFSQTEKPLVQFSGVIYDLDSNTVVPYVAIKNVSNHNSAFAANYKGYFSFVLQEGDTVVFSSIGYKKLEMVIPSNLKDRKYTAIIKLQTDNIQLPMVRVFPWASYDDFKKDFLTMKFADDDLELAMKNLSKKSLRELSANLPRDGQENSGMSFNNLHQALGNKNMVQTNPLLNPLAWAALIKQISEGRKKNDD</sequence>
<dbReference type="Proteomes" id="UP000078459">
    <property type="component" value="Unassembled WGS sequence"/>
</dbReference>
<keyword evidence="3" id="KW-1185">Reference proteome</keyword>
<protein>
    <recommendedName>
        <fullName evidence="4">Membrane receptor RagA</fullName>
    </recommendedName>
</protein>
<dbReference type="SUPFAM" id="SSF49464">
    <property type="entry name" value="Carboxypeptidase regulatory domain-like"/>
    <property type="match status" value="1"/>
</dbReference>
<organism evidence="2 3">
    <name type="scientific">Pedobacter psychrophilus</name>
    <dbReference type="NCBI Taxonomy" id="1826909"/>
    <lineage>
        <taxon>Bacteria</taxon>
        <taxon>Pseudomonadati</taxon>
        <taxon>Bacteroidota</taxon>
        <taxon>Sphingobacteriia</taxon>
        <taxon>Sphingobacteriales</taxon>
        <taxon>Sphingobacteriaceae</taxon>
        <taxon>Pedobacter</taxon>
    </lineage>
</organism>
<evidence type="ECO:0000313" key="2">
    <source>
        <dbReference type="EMBL" id="OAQ38876.1"/>
    </source>
</evidence>
<dbReference type="InterPro" id="IPR008969">
    <property type="entry name" value="CarboxyPept-like_regulatory"/>
</dbReference>
<name>A0A179DCU8_9SPHI</name>
<accession>A0A179DCU8</accession>
<dbReference type="Pfam" id="PF13715">
    <property type="entry name" value="CarbopepD_reg_2"/>
    <property type="match status" value="1"/>
</dbReference>
<comment type="caution">
    <text evidence="2">The sequence shown here is derived from an EMBL/GenBank/DDBJ whole genome shotgun (WGS) entry which is preliminary data.</text>
</comment>
<keyword evidence="1" id="KW-0732">Signal</keyword>
<feature type="chain" id="PRO_5008100455" description="Membrane receptor RagA" evidence="1">
    <location>
        <begin position="19"/>
        <end position="208"/>
    </location>
</feature>
<evidence type="ECO:0008006" key="4">
    <source>
        <dbReference type="Google" id="ProtNLM"/>
    </source>
</evidence>
<evidence type="ECO:0000256" key="1">
    <source>
        <dbReference type="SAM" id="SignalP"/>
    </source>
</evidence>
<reference evidence="2 3" key="2">
    <citation type="submission" date="2016-06" db="EMBL/GenBank/DDBJ databases">
        <title>Pedobacter psychrophilus sp. nov., isolated from Antarctic fragmentary rock.</title>
        <authorList>
            <person name="Svec P."/>
        </authorList>
    </citation>
    <scope>NUCLEOTIDE SEQUENCE [LARGE SCALE GENOMIC DNA]</scope>
    <source>
        <strain evidence="2 3">CCM 8644</strain>
    </source>
</reference>
<reference evidence="2 3" key="1">
    <citation type="submission" date="2016-04" db="EMBL/GenBank/DDBJ databases">
        <authorList>
            <person name="Evans L.H."/>
            <person name="Alamgir A."/>
            <person name="Owens N."/>
            <person name="Weber N.D."/>
            <person name="Virtaneva K."/>
            <person name="Barbian K."/>
            <person name="Babar A."/>
            <person name="Rosenke K."/>
        </authorList>
    </citation>
    <scope>NUCLEOTIDE SEQUENCE [LARGE SCALE GENOMIC DNA]</scope>
    <source>
        <strain evidence="2 3">CCM 8644</strain>
    </source>
</reference>
<dbReference type="EMBL" id="LWHJ01000029">
    <property type="protein sequence ID" value="OAQ38876.1"/>
    <property type="molecule type" value="Genomic_DNA"/>
</dbReference>
<proteinExistence type="predicted"/>
<gene>
    <name evidence="2" type="ORF">A5893_12605</name>
</gene>
<feature type="signal peptide" evidence="1">
    <location>
        <begin position="1"/>
        <end position="18"/>
    </location>
</feature>
<dbReference type="STRING" id="1826909.A5893_12605"/>
<dbReference type="AlphaFoldDB" id="A0A179DCU8"/>
<evidence type="ECO:0000313" key="3">
    <source>
        <dbReference type="Proteomes" id="UP000078459"/>
    </source>
</evidence>